<accession>A0A0A8Y4C0</accession>
<organism evidence="1">
    <name type="scientific">Arundo donax</name>
    <name type="common">Giant reed</name>
    <name type="synonym">Donax arundinaceus</name>
    <dbReference type="NCBI Taxonomy" id="35708"/>
    <lineage>
        <taxon>Eukaryota</taxon>
        <taxon>Viridiplantae</taxon>
        <taxon>Streptophyta</taxon>
        <taxon>Embryophyta</taxon>
        <taxon>Tracheophyta</taxon>
        <taxon>Spermatophyta</taxon>
        <taxon>Magnoliopsida</taxon>
        <taxon>Liliopsida</taxon>
        <taxon>Poales</taxon>
        <taxon>Poaceae</taxon>
        <taxon>PACMAD clade</taxon>
        <taxon>Arundinoideae</taxon>
        <taxon>Arundineae</taxon>
        <taxon>Arundo</taxon>
    </lineage>
</organism>
<evidence type="ECO:0000313" key="1">
    <source>
        <dbReference type="EMBL" id="JAD18762.1"/>
    </source>
</evidence>
<sequence>MPSGRPLMRSAPLTEDRAHHCWLCIPSNRRRASWLRDTGKTSRCMRDPERENE</sequence>
<reference evidence="1" key="1">
    <citation type="submission" date="2014-09" db="EMBL/GenBank/DDBJ databases">
        <authorList>
            <person name="Magalhaes I.L.F."/>
            <person name="Oliveira U."/>
            <person name="Santos F.R."/>
            <person name="Vidigal T.H.D.A."/>
            <person name="Brescovit A.D."/>
            <person name="Santos A.J."/>
        </authorList>
    </citation>
    <scope>NUCLEOTIDE SEQUENCE</scope>
    <source>
        <tissue evidence="1">Shoot tissue taken approximately 20 cm above the soil surface</tissue>
    </source>
</reference>
<name>A0A0A8Y4C0_ARUDO</name>
<proteinExistence type="predicted"/>
<reference evidence="1" key="2">
    <citation type="journal article" date="2015" name="Data Brief">
        <title>Shoot transcriptome of the giant reed, Arundo donax.</title>
        <authorList>
            <person name="Barrero R.A."/>
            <person name="Guerrero F.D."/>
            <person name="Moolhuijzen P."/>
            <person name="Goolsby J.A."/>
            <person name="Tidwell J."/>
            <person name="Bellgard S.E."/>
            <person name="Bellgard M.I."/>
        </authorList>
    </citation>
    <scope>NUCLEOTIDE SEQUENCE</scope>
    <source>
        <tissue evidence="1">Shoot tissue taken approximately 20 cm above the soil surface</tissue>
    </source>
</reference>
<dbReference type="EMBL" id="GBRH01279133">
    <property type="protein sequence ID" value="JAD18762.1"/>
    <property type="molecule type" value="Transcribed_RNA"/>
</dbReference>
<protein>
    <submittedName>
        <fullName evidence="1">Uncharacterized protein</fullName>
    </submittedName>
</protein>
<dbReference type="AlphaFoldDB" id="A0A0A8Y4C0"/>